<reference evidence="2 3" key="1">
    <citation type="submission" date="2020-08" db="EMBL/GenBank/DDBJ databases">
        <title>Draft genome sequencing of an Anaerocolumna strain isolated from anoxic soil subjected to BSD treatment.</title>
        <authorList>
            <person name="Uek A."/>
            <person name="Tonouchi A."/>
        </authorList>
    </citation>
    <scope>NUCLEOTIDE SEQUENCE [LARGE SCALE GENOMIC DNA]</scope>
    <source>
        <strain evidence="2 3">CTTW</strain>
    </source>
</reference>
<keyword evidence="3" id="KW-1185">Reference proteome</keyword>
<name>A0A7I8DPX7_9FIRM</name>
<feature type="transmembrane region" description="Helical" evidence="1">
    <location>
        <begin position="42"/>
        <end position="60"/>
    </location>
</feature>
<evidence type="ECO:0000313" key="3">
    <source>
        <dbReference type="Proteomes" id="UP000515703"/>
    </source>
</evidence>
<dbReference type="AlphaFoldDB" id="A0A7I8DPX7"/>
<evidence type="ECO:0000256" key="1">
    <source>
        <dbReference type="SAM" id="Phobius"/>
    </source>
</evidence>
<accession>A0A7I8DPX7</accession>
<evidence type="ECO:0008006" key="4">
    <source>
        <dbReference type="Google" id="ProtNLM"/>
    </source>
</evidence>
<dbReference type="Proteomes" id="UP000515703">
    <property type="component" value="Chromosome"/>
</dbReference>
<dbReference type="RefSeq" id="WP_185256154.1">
    <property type="nucleotide sequence ID" value="NZ_AP023368.1"/>
</dbReference>
<sequence length="88" mass="9280">MIGLLIFGIIFIVLGVYASTKGSIPLLKHYEGVKDIALQSRINGASIIGIGLVLISDYFIEFQSGILIVALLAIAAIALALQVVLKAI</sequence>
<keyword evidence="1" id="KW-0812">Transmembrane</keyword>
<keyword evidence="1" id="KW-1133">Transmembrane helix</keyword>
<feature type="transmembrane region" description="Helical" evidence="1">
    <location>
        <begin position="67"/>
        <end position="85"/>
    </location>
</feature>
<keyword evidence="1" id="KW-0472">Membrane</keyword>
<reference evidence="2 3" key="2">
    <citation type="submission" date="2020-08" db="EMBL/GenBank/DDBJ databases">
        <authorList>
            <person name="Ueki A."/>
            <person name="Tonouchi A."/>
        </authorList>
    </citation>
    <scope>NUCLEOTIDE SEQUENCE [LARGE SCALE GENOMIC DNA]</scope>
    <source>
        <strain evidence="2 3">CTTW</strain>
    </source>
</reference>
<evidence type="ECO:0000313" key="2">
    <source>
        <dbReference type="EMBL" id="BCK00491.1"/>
    </source>
</evidence>
<protein>
    <recommendedName>
        <fullName evidence="4">DUF3784 domain-containing protein</fullName>
    </recommendedName>
</protein>
<proteinExistence type="predicted"/>
<organism evidence="2 3">
    <name type="scientific">Anaerocolumna chitinilytica</name>
    <dbReference type="NCBI Taxonomy" id="1727145"/>
    <lineage>
        <taxon>Bacteria</taxon>
        <taxon>Bacillati</taxon>
        <taxon>Bacillota</taxon>
        <taxon>Clostridia</taxon>
        <taxon>Lachnospirales</taxon>
        <taxon>Lachnospiraceae</taxon>
        <taxon>Anaerocolumna</taxon>
    </lineage>
</organism>
<dbReference type="EMBL" id="AP023368">
    <property type="protein sequence ID" value="BCK00491.1"/>
    <property type="molecule type" value="Genomic_DNA"/>
</dbReference>
<dbReference type="KEGG" id="acht:bsdcttw_35310"/>
<gene>
    <name evidence="2" type="ORF">bsdcttw_35310</name>
</gene>